<dbReference type="GO" id="GO:0016887">
    <property type="term" value="F:ATP hydrolysis activity"/>
    <property type="evidence" value="ECO:0007669"/>
    <property type="project" value="InterPro"/>
</dbReference>
<feature type="domain" description="ABC transporter" evidence="12">
    <location>
        <begin position="1056"/>
        <end position="1297"/>
    </location>
</feature>
<evidence type="ECO:0000256" key="5">
    <source>
        <dbReference type="ARBA" id="ARBA00022741"/>
    </source>
</evidence>
<evidence type="ECO:0000256" key="1">
    <source>
        <dbReference type="ARBA" id="ARBA00004141"/>
    </source>
</evidence>
<dbReference type="CDD" id="cd03249">
    <property type="entry name" value="ABC_MTABC3_MDL1_MDL2"/>
    <property type="match status" value="1"/>
</dbReference>
<feature type="domain" description="ABC transmembrane type-1" evidence="13">
    <location>
        <begin position="737"/>
        <end position="1021"/>
    </location>
</feature>
<reference evidence="14 15" key="1">
    <citation type="journal article" date="2018" name="Mol. Biol. Evol.">
        <title>Analysis of the draft genome of the red seaweed Gracilariopsis chorda provides insights into genome size evolution in Rhodophyta.</title>
        <authorList>
            <person name="Lee J."/>
            <person name="Yang E.C."/>
            <person name="Graf L."/>
            <person name="Yang J.H."/>
            <person name="Qiu H."/>
            <person name="Zel Zion U."/>
            <person name="Chan C.X."/>
            <person name="Stephens T.G."/>
            <person name="Weber A.P.M."/>
            <person name="Boo G.H."/>
            <person name="Boo S.M."/>
            <person name="Kim K.M."/>
            <person name="Shin Y."/>
            <person name="Jung M."/>
            <person name="Lee S.J."/>
            <person name="Yim H.S."/>
            <person name="Lee J.H."/>
            <person name="Bhattacharya D."/>
            <person name="Yoon H.S."/>
        </authorList>
    </citation>
    <scope>NUCLEOTIDE SEQUENCE [LARGE SCALE GENOMIC DNA]</scope>
    <source>
        <strain evidence="14 15">SKKU-2015</strain>
        <tissue evidence="14">Whole body</tissue>
    </source>
</reference>
<dbReference type="InterPro" id="IPR027417">
    <property type="entry name" value="P-loop_NTPase"/>
</dbReference>
<feature type="domain" description="ABC transporter" evidence="12">
    <location>
        <begin position="396"/>
        <end position="654"/>
    </location>
</feature>
<dbReference type="GO" id="GO:0090374">
    <property type="term" value="P:oligopeptide export from mitochondrion"/>
    <property type="evidence" value="ECO:0007669"/>
    <property type="project" value="TreeGrafter"/>
</dbReference>
<sequence>MPTESSSSPSEPSSEAAGKPSSVLSRFRRHRREKKSENKSDQHPPLPYWRLFRYASRTDLAMLVASVLIAVAHGALFPVLITTFGTVLDDIGAAFLPPDDENFVPFTEITGTYTDTSNLVLGIAIASFVLGTMQLSLAVLAANRIANDLRRRCFKSLMRQDCHFFDNRETGALAHLIINDVNLIQSGIGDKLPTCVQYTSTFLVGIVVAFVYGWKLTLVILAITPLLLGTGIIFGKAYAAAESSGHGAYAEASSIATEALSLIRTVTAFSGQEEEATRYENSLTRAFRTAGRAAILSGIGLGFALAIIISSYALSFWYGSRLVRSGDISPGDVLLVFLSVAIGASSLGTAGPAFKSFPVAQAAAPRVFEIIERQSEIDPLDHDAGHIPDHDIIGDIRFTDVSFTYQRDEVEEQDRAMVLSKFNLEVPAGTSEAFVGKSGCGKSTVARLLMRLYDPTEGSITLDNVELRDFNVCWLRSQIGTVAQTPSLFKLSIKENIALGGGVEFSIDPKTGKRAVTLRRVTDEEIYAAAKIANAHNFITKLPDGYETVLGERGALLSGGQKQRICIARAIVRNPKILLLDESTASLDAASESVVQKALENASVGRTTITIAHRLSTVRNSDSISCIGDGIVKERGPHSNLIHREGGMYRKLMELQNIEREKFEREKREFADERDDDEELAQAISQKKSTTVSGMLVTDSISQSVQGVKEEKEKPALDKGLYLRTLKLNRAEWHLLALGIFGSVLQAVVLPLTSIPLTQVIDVMMRGNSTSGIRKWCVAFLILAAMGFIGNALQYSSLSVAGEILTMKLRRLAFRSLLRQEMGYFDLKENSVGSLTQLLSADATAVKGLTGDLLGIAMNTLAALCCGLIVSFATCWRLALIVLAIIPGNILSGYFEVQASAGIDSGIQNQFSEANGIAVEAVDNISTIRYLGVEDRFMDRYNAKVDGTLAAKRTKSIVTGVAYGFAEFCKAMIWYATYKAGGKFVEKGYCEYDEMFTSTLALMFSAAMLGGASAFVPDLVAAKLGATHIFRLIDRQSQIDPTKREGGDMNGLSERIAMRKVYFEYPRRPDCRVLRGLSLDIEHGKTVAVVGASGHGKSTVIMLLERFYSIRKGTIRFDEKDIDRINVEKLRSNMGLVSQEPELFNRSVFDNISYGANLGGDSFITPENVEAAAKLANAHEFIEALPEGYNTLVGTRGEALSGGQRQRVAIARSLIRRPHLLLLDEATSALDSESERAVQAALERAVQGRTTVLVAHRLSTIRNADVIAVVRKGLVVESGTHEHLMRKNGEYARLIEHQISEV</sequence>
<dbReference type="GO" id="GO:0015421">
    <property type="term" value="F:ABC-type oligopeptide transporter activity"/>
    <property type="evidence" value="ECO:0007669"/>
    <property type="project" value="TreeGrafter"/>
</dbReference>
<feature type="transmembrane region" description="Helical" evidence="11">
    <location>
        <begin position="60"/>
        <end position="81"/>
    </location>
</feature>
<evidence type="ECO:0000259" key="12">
    <source>
        <dbReference type="PROSITE" id="PS50893"/>
    </source>
</evidence>
<comment type="similarity">
    <text evidence="2">Belongs to the ABC transporter superfamily. ABCB family. Multidrug resistance exporter (TC 3.A.1.201) subfamily.</text>
</comment>
<evidence type="ECO:0000256" key="8">
    <source>
        <dbReference type="ARBA" id="ARBA00023136"/>
    </source>
</evidence>
<dbReference type="Pfam" id="PF00664">
    <property type="entry name" value="ABC_membrane"/>
    <property type="match status" value="2"/>
</dbReference>
<keyword evidence="6" id="KW-0067">ATP-binding</keyword>
<dbReference type="PROSITE" id="PS50893">
    <property type="entry name" value="ABC_TRANSPORTER_2"/>
    <property type="match status" value="2"/>
</dbReference>
<keyword evidence="4 11" id="KW-0812">Transmembrane</keyword>
<feature type="coiled-coil region" evidence="9">
    <location>
        <begin position="653"/>
        <end position="680"/>
    </location>
</feature>
<accession>A0A2V3IRZ5</accession>
<dbReference type="Gene3D" id="1.20.1560.10">
    <property type="entry name" value="ABC transporter type 1, transmembrane domain"/>
    <property type="match status" value="1"/>
</dbReference>
<feature type="transmembrane region" description="Helical" evidence="11">
    <location>
        <begin position="773"/>
        <end position="793"/>
    </location>
</feature>
<feature type="transmembrane region" description="Helical" evidence="11">
    <location>
        <begin position="293"/>
        <end position="314"/>
    </location>
</feature>
<keyword evidence="9" id="KW-0175">Coiled coil</keyword>
<keyword evidence="8 11" id="KW-0472">Membrane</keyword>
<dbReference type="OrthoDB" id="6500128at2759"/>
<dbReference type="InterPro" id="IPR003593">
    <property type="entry name" value="AAA+_ATPase"/>
</dbReference>
<dbReference type="Gene3D" id="3.40.50.300">
    <property type="entry name" value="P-loop containing nucleotide triphosphate hydrolases"/>
    <property type="match status" value="2"/>
</dbReference>
<comment type="subcellular location">
    <subcellularLocation>
        <location evidence="1">Membrane</location>
        <topology evidence="1">Multi-pass membrane protein</topology>
    </subcellularLocation>
</comment>
<dbReference type="PROSITE" id="PS50929">
    <property type="entry name" value="ABC_TM1F"/>
    <property type="match status" value="2"/>
</dbReference>
<keyword evidence="7 11" id="KW-1133">Transmembrane helix</keyword>
<comment type="caution">
    <text evidence="14">The sequence shown here is derived from an EMBL/GenBank/DDBJ whole genome shotgun (WGS) entry which is preliminary data.</text>
</comment>
<dbReference type="Proteomes" id="UP000247409">
    <property type="component" value="Unassembled WGS sequence"/>
</dbReference>
<feature type="transmembrane region" description="Helical" evidence="11">
    <location>
        <begin position="733"/>
        <end position="753"/>
    </location>
</feature>
<evidence type="ECO:0000313" key="15">
    <source>
        <dbReference type="Proteomes" id="UP000247409"/>
    </source>
</evidence>
<dbReference type="InterPro" id="IPR003439">
    <property type="entry name" value="ABC_transporter-like_ATP-bd"/>
</dbReference>
<organism evidence="14 15">
    <name type="scientific">Gracilariopsis chorda</name>
    <dbReference type="NCBI Taxonomy" id="448386"/>
    <lineage>
        <taxon>Eukaryota</taxon>
        <taxon>Rhodophyta</taxon>
        <taxon>Florideophyceae</taxon>
        <taxon>Rhodymeniophycidae</taxon>
        <taxon>Gracilariales</taxon>
        <taxon>Gracilariaceae</taxon>
        <taxon>Gracilariopsis</taxon>
    </lineage>
</organism>
<dbReference type="FunFam" id="3.40.50.300:FF:000251">
    <property type="entry name" value="ABC transporter B family member 19"/>
    <property type="match status" value="1"/>
</dbReference>
<evidence type="ECO:0000256" key="10">
    <source>
        <dbReference type="SAM" id="MobiDB-lite"/>
    </source>
</evidence>
<dbReference type="InterPro" id="IPR017871">
    <property type="entry name" value="ABC_transporter-like_CS"/>
</dbReference>
<dbReference type="SMART" id="SM00382">
    <property type="entry name" value="AAA"/>
    <property type="match status" value="2"/>
</dbReference>
<evidence type="ECO:0000256" key="9">
    <source>
        <dbReference type="SAM" id="Coils"/>
    </source>
</evidence>
<evidence type="ECO:0000256" key="4">
    <source>
        <dbReference type="ARBA" id="ARBA00022692"/>
    </source>
</evidence>
<feature type="compositionally biased region" description="Low complexity" evidence="10">
    <location>
        <begin position="1"/>
        <end position="22"/>
    </location>
</feature>
<evidence type="ECO:0000313" key="14">
    <source>
        <dbReference type="EMBL" id="PXF44888.1"/>
    </source>
</evidence>
<keyword evidence="15" id="KW-1185">Reference proteome</keyword>
<dbReference type="Pfam" id="PF00005">
    <property type="entry name" value="ABC_tran"/>
    <property type="match status" value="2"/>
</dbReference>
<evidence type="ECO:0000259" key="13">
    <source>
        <dbReference type="PROSITE" id="PS50929"/>
    </source>
</evidence>
<evidence type="ECO:0000256" key="11">
    <source>
        <dbReference type="SAM" id="Phobius"/>
    </source>
</evidence>
<feature type="region of interest" description="Disordered" evidence="10">
    <location>
        <begin position="1"/>
        <end position="42"/>
    </location>
</feature>
<feature type="domain" description="ABC transmembrane type-1" evidence="13">
    <location>
        <begin position="64"/>
        <end position="357"/>
    </location>
</feature>
<evidence type="ECO:0000256" key="6">
    <source>
        <dbReference type="ARBA" id="ARBA00022840"/>
    </source>
</evidence>
<dbReference type="CDD" id="cd18578">
    <property type="entry name" value="ABC_6TM_Pgp_ABCB1_D2_like"/>
    <property type="match status" value="1"/>
</dbReference>
<dbReference type="STRING" id="448386.A0A2V3IRZ5"/>
<dbReference type="PANTHER" id="PTHR43394">
    <property type="entry name" value="ATP-DEPENDENT PERMEASE MDL1, MITOCHONDRIAL"/>
    <property type="match status" value="1"/>
</dbReference>
<dbReference type="InterPro" id="IPR039421">
    <property type="entry name" value="Type_1_exporter"/>
</dbReference>
<gene>
    <name evidence="14" type="ORF">BWQ96_05378</name>
</gene>
<dbReference type="SUPFAM" id="SSF90123">
    <property type="entry name" value="ABC transporter transmembrane region"/>
    <property type="match status" value="2"/>
</dbReference>
<evidence type="ECO:0000256" key="7">
    <source>
        <dbReference type="ARBA" id="ARBA00022989"/>
    </source>
</evidence>
<name>A0A2V3IRZ5_9FLOR</name>
<proteinExistence type="inferred from homology"/>
<dbReference type="FunFam" id="3.40.50.300:FF:001797">
    <property type="entry name" value="ABC transporter, putative"/>
    <property type="match status" value="1"/>
</dbReference>
<feature type="transmembrane region" description="Helical" evidence="11">
    <location>
        <begin position="218"/>
        <end position="239"/>
    </location>
</feature>
<dbReference type="PANTHER" id="PTHR43394:SF27">
    <property type="entry name" value="ATP-DEPENDENT TRANSLOCASE ABCB1-LIKE"/>
    <property type="match status" value="1"/>
</dbReference>
<dbReference type="CDD" id="cd18577">
    <property type="entry name" value="ABC_6TM_Pgp_ABCB1_D1_like"/>
    <property type="match status" value="1"/>
</dbReference>
<evidence type="ECO:0000256" key="3">
    <source>
        <dbReference type="ARBA" id="ARBA00014334"/>
    </source>
</evidence>
<protein>
    <recommendedName>
        <fullName evidence="3">Probable ATP-dependent transporter ycf16</fullName>
    </recommendedName>
</protein>
<dbReference type="SUPFAM" id="SSF52540">
    <property type="entry name" value="P-loop containing nucleoside triphosphate hydrolases"/>
    <property type="match status" value="2"/>
</dbReference>
<dbReference type="PROSITE" id="PS00211">
    <property type="entry name" value="ABC_TRANSPORTER_1"/>
    <property type="match status" value="2"/>
</dbReference>
<feature type="transmembrane region" description="Helical" evidence="11">
    <location>
        <begin position="119"/>
        <end position="142"/>
    </location>
</feature>
<keyword evidence="5" id="KW-0547">Nucleotide-binding</keyword>
<dbReference type="EMBL" id="NBIV01000079">
    <property type="protein sequence ID" value="PXF44888.1"/>
    <property type="molecule type" value="Genomic_DNA"/>
</dbReference>
<dbReference type="InterPro" id="IPR036640">
    <property type="entry name" value="ABC1_TM_sf"/>
</dbReference>
<dbReference type="InterPro" id="IPR011527">
    <property type="entry name" value="ABC1_TM_dom"/>
</dbReference>
<dbReference type="GO" id="GO:0005524">
    <property type="term" value="F:ATP binding"/>
    <property type="evidence" value="ECO:0007669"/>
    <property type="project" value="UniProtKB-KW"/>
</dbReference>
<evidence type="ECO:0000256" key="2">
    <source>
        <dbReference type="ARBA" id="ARBA00007577"/>
    </source>
</evidence>
<feature type="transmembrane region" description="Helical" evidence="11">
    <location>
        <begin position="195"/>
        <end position="212"/>
    </location>
</feature>
<dbReference type="GO" id="GO:0005743">
    <property type="term" value="C:mitochondrial inner membrane"/>
    <property type="evidence" value="ECO:0007669"/>
    <property type="project" value="TreeGrafter"/>
</dbReference>